<evidence type="ECO:0000256" key="7">
    <source>
        <dbReference type="ARBA" id="ARBA00023224"/>
    </source>
</evidence>
<keyword evidence="2 8" id="KW-0812">Transmembrane</keyword>
<keyword evidence="7 8" id="KW-0807">Transducer</keyword>
<dbReference type="PROSITE" id="PS50262">
    <property type="entry name" value="G_PROTEIN_RECEP_F1_2"/>
    <property type="match status" value="1"/>
</dbReference>
<dbReference type="EMBL" id="JAIWYP010000003">
    <property type="protein sequence ID" value="KAH3851322.1"/>
    <property type="molecule type" value="Genomic_DNA"/>
</dbReference>
<keyword evidence="4 8" id="KW-0297">G-protein coupled receptor</keyword>
<keyword evidence="6 8" id="KW-0675">Receptor</keyword>
<sequence length="384" mass="43874">METPAEILARLNHEEAKQYVGGVVFVALLMTAGIFGNLHVLYVYVFRMKSSNHRVFILTLATLDFITCVVGMPFILVDLRNPLTFTLVAACKVLRFVNYFICMSSALLLIVIAVDRYRKICVPFGKQMSRMIAKISCLVVIGVSILLSWPAPVLYGQDIVMTSHENITGTRCYEENKFRGTKYMAYFNVLLILVSFVAFVVLLVLYSLIWRVIRKHRLKRAELEEAEGHSKTATKMSNVTSSVDTSASQSVDSDDTTKEQCDKNVKNEQPNTSQSVWSRRGDAEKAKQDHAKRTTVMFALITAVFVLSYFPHLLLKIITFLNPNFVPTMSFTGLVLYNTFIWCFFINNMANAYIYGFLDRRFRAEIRLLYGQILFCRQRTKDNI</sequence>
<feature type="compositionally biased region" description="Basic and acidic residues" evidence="9">
    <location>
        <begin position="255"/>
        <end position="266"/>
    </location>
</feature>
<evidence type="ECO:0000256" key="3">
    <source>
        <dbReference type="ARBA" id="ARBA00022989"/>
    </source>
</evidence>
<keyword evidence="13" id="KW-1185">Reference proteome</keyword>
<dbReference type="InterPro" id="IPR017452">
    <property type="entry name" value="GPCR_Rhodpsn_7TM"/>
</dbReference>
<dbReference type="PANTHER" id="PTHR24238">
    <property type="entry name" value="G-PROTEIN COUPLED RECEPTOR"/>
    <property type="match status" value="1"/>
</dbReference>
<dbReference type="GO" id="GO:0016020">
    <property type="term" value="C:membrane"/>
    <property type="evidence" value="ECO:0007669"/>
    <property type="project" value="UniProtKB-SubCell"/>
</dbReference>
<feature type="transmembrane region" description="Helical" evidence="10">
    <location>
        <begin position="135"/>
        <end position="155"/>
    </location>
</feature>
<dbReference type="GO" id="GO:0004930">
    <property type="term" value="F:G protein-coupled receptor activity"/>
    <property type="evidence" value="ECO:0007669"/>
    <property type="project" value="UniProtKB-KW"/>
</dbReference>
<feature type="transmembrane region" description="Helical" evidence="10">
    <location>
        <begin position="295"/>
        <end position="315"/>
    </location>
</feature>
<comment type="caution">
    <text evidence="12">The sequence shown here is derived from an EMBL/GenBank/DDBJ whole genome shotgun (WGS) entry which is preliminary data.</text>
</comment>
<reference evidence="12" key="2">
    <citation type="submission" date="2020-11" db="EMBL/GenBank/DDBJ databases">
        <authorList>
            <person name="McCartney M.A."/>
            <person name="Auch B."/>
            <person name="Kono T."/>
            <person name="Mallez S."/>
            <person name="Becker A."/>
            <person name="Gohl D.M."/>
            <person name="Silverstein K.A.T."/>
            <person name="Koren S."/>
            <person name="Bechman K.B."/>
            <person name="Herman A."/>
            <person name="Abrahante J.E."/>
            <person name="Garbe J."/>
        </authorList>
    </citation>
    <scope>NUCLEOTIDE SEQUENCE</scope>
    <source>
        <strain evidence="12">Duluth1</strain>
        <tissue evidence="12">Whole animal</tissue>
    </source>
</reference>
<feature type="transmembrane region" description="Helical" evidence="10">
    <location>
        <begin position="20"/>
        <end position="43"/>
    </location>
</feature>
<name>A0A9D4L681_DREPO</name>
<keyword evidence="3 10" id="KW-1133">Transmembrane helix</keyword>
<feature type="compositionally biased region" description="Basic and acidic residues" evidence="9">
    <location>
        <begin position="279"/>
        <end position="288"/>
    </location>
</feature>
<evidence type="ECO:0000256" key="2">
    <source>
        <dbReference type="ARBA" id="ARBA00022692"/>
    </source>
</evidence>
<dbReference type="CDD" id="cd00637">
    <property type="entry name" value="7tm_classA_rhodopsin-like"/>
    <property type="match status" value="1"/>
</dbReference>
<dbReference type="InterPro" id="IPR000276">
    <property type="entry name" value="GPCR_Rhodpsn"/>
</dbReference>
<evidence type="ECO:0000313" key="12">
    <source>
        <dbReference type="EMBL" id="KAH3851322.1"/>
    </source>
</evidence>
<evidence type="ECO:0000256" key="9">
    <source>
        <dbReference type="SAM" id="MobiDB-lite"/>
    </source>
</evidence>
<feature type="transmembrane region" description="Helical" evidence="10">
    <location>
        <begin position="96"/>
        <end position="114"/>
    </location>
</feature>
<feature type="domain" description="G-protein coupled receptors family 1 profile" evidence="11">
    <location>
        <begin position="36"/>
        <end position="355"/>
    </location>
</feature>
<gene>
    <name evidence="12" type="ORF">DPMN_093802</name>
</gene>
<comment type="subcellular location">
    <subcellularLocation>
        <location evidence="1">Membrane</location>
        <topology evidence="1">Multi-pass membrane protein</topology>
    </subcellularLocation>
</comment>
<accession>A0A9D4L681</accession>
<feature type="transmembrane region" description="Helical" evidence="10">
    <location>
        <begin position="55"/>
        <end position="76"/>
    </location>
</feature>
<dbReference type="OrthoDB" id="5969463at2759"/>
<evidence type="ECO:0000256" key="4">
    <source>
        <dbReference type="ARBA" id="ARBA00023040"/>
    </source>
</evidence>
<keyword evidence="5 10" id="KW-0472">Membrane</keyword>
<feature type="transmembrane region" description="Helical" evidence="10">
    <location>
        <begin position="335"/>
        <end position="358"/>
    </location>
</feature>
<organism evidence="12 13">
    <name type="scientific">Dreissena polymorpha</name>
    <name type="common">Zebra mussel</name>
    <name type="synonym">Mytilus polymorpha</name>
    <dbReference type="NCBI Taxonomy" id="45954"/>
    <lineage>
        <taxon>Eukaryota</taxon>
        <taxon>Metazoa</taxon>
        <taxon>Spiralia</taxon>
        <taxon>Lophotrochozoa</taxon>
        <taxon>Mollusca</taxon>
        <taxon>Bivalvia</taxon>
        <taxon>Autobranchia</taxon>
        <taxon>Heteroconchia</taxon>
        <taxon>Euheterodonta</taxon>
        <taxon>Imparidentia</taxon>
        <taxon>Neoheterodontei</taxon>
        <taxon>Myida</taxon>
        <taxon>Dreissenoidea</taxon>
        <taxon>Dreissenidae</taxon>
        <taxon>Dreissena</taxon>
    </lineage>
</organism>
<proteinExistence type="inferred from homology"/>
<comment type="similarity">
    <text evidence="8">Belongs to the G-protein coupled receptor 1 family.</text>
</comment>
<evidence type="ECO:0000256" key="5">
    <source>
        <dbReference type="ARBA" id="ARBA00023136"/>
    </source>
</evidence>
<dbReference type="Proteomes" id="UP000828390">
    <property type="component" value="Unassembled WGS sequence"/>
</dbReference>
<evidence type="ECO:0000256" key="8">
    <source>
        <dbReference type="RuleBase" id="RU000688"/>
    </source>
</evidence>
<evidence type="ECO:0000313" key="13">
    <source>
        <dbReference type="Proteomes" id="UP000828390"/>
    </source>
</evidence>
<dbReference type="AlphaFoldDB" id="A0A9D4L681"/>
<dbReference type="SUPFAM" id="SSF81321">
    <property type="entry name" value="Family A G protein-coupled receptor-like"/>
    <property type="match status" value="1"/>
</dbReference>
<feature type="transmembrane region" description="Helical" evidence="10">
    <location>
        <begin position="185"/>
        <end position="210"/>
    </location>
</feature>
<dbReference type="PROSITE" id="PS00237">
    <property type="entry name" value="G_PROTEIN_RECEP_F1_1"/>
    <property type="match status" value="1"/>
</dbReference>
<protein>
    <recommendedName>
        <fullName evidence="11">G-protein coupled receptors family 1 profile domain-containing protein</fullName>
    </recommendedName>
</protein>
<evidence type="ECO:0000259" key="11">
    <source>
        <dbReference type="PROSITE" id="PS50262"/>
    </source>
</evidence>
<reference evidence="12" key="1">
    <citation type="journal article" date="2019" name="bioRxiv">
        <title>The Genome of the Zebra Mussel, Dreissena polymorpha: A Resource for Invasive Species Research.</title>
        <authorList>
            <person name="McCartney M.A."/>
            <person name="Auch B."/>
            <person name="Kono T."/>
            <person name="Mallez S."/>
            <person name="Zhang Y."/>
            <person name="Obille A."/>
            <person name="Becker A."/>
            <person name="Abrahante J.E."/>
            <person name="Garbe J."/>
            <person name="Badalamenti J.P."/>
            <person name="Herman A."/>
            <person name="Mangelson H."/>
            <person name="Liachko I."/>
            <person name="Sullivan S."/>
            <person name="Sone E.D."/>
            <person name="Koren S."/>
            <person name="Silverstein K.A.T."/>
            <person name="Beckman K.B."/>
            <person name="Gohl D.M."/>
        </authorList>
    </citation>
    <scope>NUCLEOTIDE SEQUENCE</scope>
    <source>
        <strain evidence="12">Duluth1</strain>
        <tissue evidence="12">Whole animal</tissue>
    </source>
</reference>
<dbReference type="Pfam" id="PF00001">
    <property type="entry name" value="7tm_1"/>
    <property type="match status" value="1"/>
</dbReference>
<feature type="compositionally biased region" description="Polar residues" evidence="9">
    <location>
        <begin position="267"/>
        <end position="277"/>
    </location>
</feature>
<dbReference type="PRINTS" id="PR00237">
    <property type="entry name" value="GPCRRHODOPSN"/>
</dbReference>
<evidence type="ECO:0000256" key="10">
    <source>
        <dbReference type="SAM" id="Phobius"/>
    </source>
</evidence>
<evidence type="ECO:0000256" key="1">
    <source>
        <dbReference type="ARBA" id="ARBA00004141"/>
    </source>
</evidence>
<dbReference type="Gene3D" id="1.20.1070.10">
    <property type="entry name" value="Rhodopsin 7-helix transmembrane proteins"/>
    <property type="match status" value="1"/>
</dbReference>
<feature type="region of interest" description="Disordered" evidence="9">
    <location>
        <begin position="227"/>
        <end position="288"/>
    </location>
</feature>
<evidence type="ECO:0000256" key="6">
    <source>
        <dbReference type="ARBA" id="ARBA00023170"/>
    </source>
</evidence>
<dbReference type="PANTHER" id="PTHR24238:SF47">
    <property type="entry name" value="ECDYSTEROIDS_DOPAMINE RECEPTOR-RELATED"/>
    <property type="match status" value="1"/>
</dbReference>
<feature type="compositionally biased region" description="Polar residues" evidence="9">
    <location>
        <begin position="231"/>
        <end position="251"/>
    </location>
</feature>